<dbReference type="GO" id="GO:0000978">
    <property type="term" value="F:RNA polymerase II cis-regulatory region sequence-specific DNA binding"/>
    <property type="evidence" value="ECO:0007669"/>
    <property type="project" value="TreeGrafter"/>
</dbReference>
<dbReference type="GO" id="GO:0003700">
    <property type="term" value="F:DNA-binding transcription factor activity"/>
    <property type="evidence" value="ECO:0007669"/>
    <property type="project" value="TreeGrafter"/>
</dbReference>
<dbReference type="Pfam" id="PF13894">
    <property type="entry name" value="zf-C2H2_4"/>
    <property type="match status" value="1"/>
</dbReference>
<dbReference type="SUPFAM" id="SSF50494">
    <property type="entry name" value="Trypsin-like serine proteases"/>
    <property type="match status" value="1"/>
</dbReference>
<dbReference type="Proteomes" id="UP000466442">
    <property type="component" value="Linkage Group LG5"/>
</dbReference>
<evidence type="ECO:0000256" key="4">
    <source>
        <dbReference type="ARBA" id="ARBA00022771"/>
    </source>
</evidence>
<feature type="domain" description="C2H2-type" evidence="9">
    <location>
        <begin position="614"/>
        <end position="642"/>
    </location>
</feature>
<feature type="domain" description="C2H2-type" evidence="9">
    <location>
        <begin position="390"/>
        <end position="417"/>
    </location>
</feature>
<keyword evidence="2" id="KW-0479">Metal-binding</keyword>
<comment type="subcellular location">
    <subcellularLocation>
        <location evidence="1">Nucleus</location>
    </subcellularLocation>
</comment>
<accession>A0A8S9XSQ0</accession>
<dbReference type="FunFam" id="3.30.160.60:FF:000875">
    <property type="entry name" value="zinc finger protein 236 isoform X7"/>
    <property type="match status" value="1"/>
</dbReference>
<evidence type="ECO:0000256" key="1">
    <source>
        <dbReference type="ARBA" id="ARBA00004123"/>
    </source>
</evidence>
<feature type="domain" description="C2H2-type" evidence="9">
    <location>
        <begin position="583"/>
        <end position="610"/>
    </location>
</feature>
<dbReference type="Pfam" id="PF12874">
    <property type="entry name" value="zf-met"/>
    <property type="match status" value="1"/>
</dbReference>
<feature type="domain" description="C2H2-type" evidence="9">
    <location>
        <begin position="448"/>
        <end position="475"/>
    </location>
</feature>
<dbReference type="InterPro" id="IPR043504">
    <property type="entry name" value="Peptidase_S1_PA_chymotrypsin"/>
</dbReference>
<organism evidence="10 11">
    <name type="scientific">Apolygus lucorum</name>
    <name type="common">Small green plant bug</name>
    <name type="synonym">Lygocoris lucorum</name>
    <dbReference type="NCBI Taxonomy" id="248454"/>
    <lineage>
        <taxon>Eukaryota</taxon>
        <taxon>Metazoa</taxon>
        <taxon>Ecdysozoa</taxon>
        <taxon>Arthropoda</taxon>
        <taxon>Hexapoda</taxon>
        <taxon>Insecta</taxon>
        <taxon>Pterygota</taxon>
        <taxon>Neoptera</taxon>
        <taxon>Paraneoptera</taxon>
        <taxon>Hemiptera</taxon>
        <taxon>Heteroptera</taxon>
        <taxon>Panheteroptera</taxon>
        <taxon>Cimicomorpha</taxon>
        <taxon>Miridae</taxon>
        <taxon>Mirini</taxon>
        <taxon>Apolygus</taxon>
    </lineage>
</organism>
<dbReference type="Gene3D" id="2.40.10.10">
    <property type="entry name" value="Trypsin-like serine proteases"/>
    <property type="match status" value="1"/>
</dbReference>
<evidence type="ECO:0000313" key="10">
    <source>
        <dbReference type="EMBL" id="KAF6211258.1"/>
    </source>
</evidence>
<dbReference type="FunFam" id="3.30.160.60:FF:000339">
    <property type="entry name" value="zinc finger protein 300"/>
    <property type="match status" value="1"/>
</dbReference>
<dbReference type="GO" id="GO:0005634">
    <property type="term" value="C:nucleus"/>
    <property type="evidence" value="ECO:0007669"/>
    <property type="project" value="UniProtKB-SubCell"/>
</dbReference>
<feature type="domain" description="C2H2-type" evidence="9">
    <location>
        <begin position="726"/>
        <end position="753"/>
    </location>
</feature>
<dbReference type="SMART" id="SM00355">
    <property type="entry name" value="ZnF_C2H2"/>
    <property type="match status" value="13"/>
</dbReference>
<feature type="domain" description="C2H2-type" evidence="9">
    <location>
        <begin position="642"/>
        <end position="669"/>
    </location>
</feature>
<dbReference type="AlphaFoldDB" id="A0A8S9XSQ0"/>
<keyword evidence="3" id="KW-0677">Repeat</keyword>
<dbReference type="InterPro" id="IPR036236">
    <property type="entry name" value="Znf_C2H2_sf"/>
</dbReference>
<evidence type="ECO:0000256" key="2">
    <source>
        <dbReference type="ARBA" id="ARBA00022723"/>
    </source>
</evidence>
<keyword evidence="5" id="KW-0862">Zinc</keyword>
<keyword evidence="4 8" id="KW-0863">Zinc-finger</keyword>
<evidence type="ECO:0000256" key="6">
    <source>
        <dbReference type="ARBA" id="ARBA00023125"/>
    </source>
</evidence>
<dbReference type="PROSITE" id="PS50157">
    <property type="entry name" value="ZINC_FINGER_C2H2_2"/>
    <property type="match status" value="11"/>
</dbReference>
<dbReference type="GO" id="GO:0006357">
    <property type="term" value="P:regulation of transcription by RNA polymerase II"/>
    <property type="evidence" value="ECO:0007669"/>
    <property type="project" value="TreeGrafter"/>
</dbReference>
<evidence type="ECO:0000256" key="8">
    <source>
        <dbReference type="PROSITE-ProRule" id="PRU00042"/>
    </source>
</evidence>
<sequence>MPVVKDLERETIESPLLGLLYAGRSEFNWVVEIRTDEEDEERWSIGNLVTYSHVLTTCRAVRKDEQVSGTPSRIIMIHFRVVIYIGYSHLYLLPSSKSKLYRNHQQRDALTTGRSTCDEVSNKRNRDKLTCVSPRKRVGAICDHHRGAPLVCDGFVIGFVVRGVSWENCNSLLQYPVVVLRTTDFANELYEQIAGRRLTLKEGFSDSEGESNGLAFLRGAKHQLIDRHSAYNSVSRENNALPATSGENIPRSNFKVADAISSVAFEAEPHQDRNNLPSSINTNNSNPPIHQLPKKITLTKWRKARIVNYKTVLMGISSRYLSKHQSRHSAYPKVPCKLCGRMFVNNTELKEHQKSHNVGEKIHCTSCDYVTMYKSNLTRHMMRHEKRYVVFCEVCKDGFYDKDELTTHHIKHHGAQPFFCETCHKTFTSKSNLNCHMKTTHWTSSKDFLCETCGKAFKTRNATKRHMKTHMGFENPDAKTTVCVDCGVHKTDTNFELARSNQTRCDICNQVELPKNTECSEKRQYECSICDYKNNSLSNFKIHMMKHNGEHLANCGHCGKGFYSKSACEEHQITKHGNRISMNHCAECNANFNSKAYLRLHMKTHASDYQRDNFQCELCGKTYISWKGIRRHKMIHHQGQVYQCEICDKEVKSLESLNNHRKIHVGEKSFVCATCGKFFRTSNGLAVHERIHSGLKPFKCHICDKMFSQSSSLKVHVRYHNGERPYSCSKCGKAYVTATLLKNHQRSHSNVDE</sequence>
<dbReference type="PANTHER" id="PTHR24390:SF226">
    <property type="entry name" value="GH10523P-RELATED"/>
    <property type="match status" value="1"/>
</dbReference>
<dbReference type="Gene3D" id="3.30.160.60">
    <property type="entry name" value="Classic Zinc Finger"/>
    <property type="match status" value="10"/>
</dbReference>
<feature type="domain" description="C2H2-type" evidence="9">
    <location>
        <begin position="525"/>
        <end position="552"/>
    </location>
</feature>
<evidence type="ECO:0000259" key="9">
    <source>
        <dbReference type="PROSITE" id="PS50157"/>
    </source>
</evidence>
<dbReference type="EMBL" id="WIXP02000005">
    <property type="protein sequence ID" value="KAF6211258.1"/>
    <property type="molecule type" value="Genomic_DNA"/>
</dbReference>
<dbReference type="PANTHER" id="PTHR24390">
    <property type="entry name" value="ZINC FINGER PROTEIN"/>
    <property type="match status" value="1"/>
</dbReference>
<dbReference type="OrthoDB" id="6077919at2759"/>
<dbReference type="Pfam" id="PF00096">
    <property type="entry name" value="zf-C2H2"/>
    <property type="match status" value="7"/>
</dbReference>
<feature type="domain" description="C2H2-type" evidence="9">
    <location>
        <begin position="418"/>
        <end position="441"/>
    </location>
</feature>
<feature type="domain" description="C2H2-type" evidence="9">
    <location>
        <begin position="698"/>
        <end position="725"/>
    </location>
</feature>
<dbReference type="SUPFAM" id="SSF57667">
    <property type="entry name" value="beta-beta-alpha zinc fingers"/>
    <property type="match status" value="8"/>
</dbReference>
<evidence type="ECO:0000256" key="3">
    <source>
        <dbReference type="ARBA" id="ARBA00022737"/>
    </source>
</evidence>
<feature type="domain" description="C2H2-type" evidence="9">
    <location>
        <begin position="334"/>
        <end position="362"/>
    </location>
</feature>
<dbReference type="GO" id="GO:0008270">
    <property type="term" value="F:zinc ion binding"/>
    <property type="evidence" value="ECO:0007669"/>
    <property type="project" value="UniProtKB-KW"/>
</dbReference>
<gene>
    <name evidence="10" type="ORF">GE061_014375</name>
</gene>
<evidence type="ECO:0000256" key="5">
    <source>
        <dbReference type="ARBA" id="ARBA00022833"/>
    </source>
</evidence>
<dbReference type="InterPro" id="IPR013087">
    <property type="entry name" value="Znf_C2H2_type"/>
</dbReference>
<keyword evidence="11" id="KW-1185">Reference proteome</keyword>
<evidence type="ECO:0000256" key="7">
    <source>
        <dbReference type="ARBA" id="ARBA00023242"/>
    </source>
</evidence>
<comment type="caution">
    <text evidence="10">The sequence shown here is derived from an EMBL/GenBank/DDBJ whole genome shotgun (WGS) entry which is preliminary data.</text>
</comment>
<dbReference type="FunFam" id="3.30.160.60:FF:001273">
    <property type="entry name" value="Zinc finger protein"/>
    <property type="match status" value="1"/>
</dbReference>
<proteinExistence type="predicted"/>
<protein>
    <recommendedName>
        <fullName evidence="9">C2H2-type domain-containing protein</fullName>
    </recommendedName>
</protein>
<name>A0A8S9XSQ0_APOLU</name>
<evidence type="ECO:0000313" key="11">
    <source>
        <dbReference type="Proteomes" id="UP000466442"/>
    </source>
</evidence>
<dbReference type="FunFam" id="3.30.160.60:FF:000100">
    <property type="entry name" value="Zinc finger 45-like"/>
    <property type="match status" value="1"/>
</dbReference>
<reference evidence="10" key="1">
    <citation type="journal article" date="2021" name="Mol. Ecol. Resour.">
        <title>Apolygus lucorum genome provides insights into omnivorousness and mesophyll feeding.</title>
        <authorList>
            <person name="Liu Y."/>
            <person name="Liu H."/>
            <person name="Wang H."/>
            <person name="Huang T."/>
            <person name="Liu B."/>
            <person name="Yang B."/>
            <person name="Yin L."/>
            <person name="Li B."/>
            <person name="Zhang Y."/>
            <person name="Zhang S."/>
            <person name="Jiang F."/>
            <person name="Zhang X."/>
            <person name="Ren Y."/>
            <person name="Wang B."/>
            <person name="Wang S."/>
            <person name="Lu Y."/>
            <person name="Wu K."/>
            <person name="Fan W."/>
            <person name="Wang G."/>
        </authorList>
    </citation>
    <scope>NUCLEOTIDE SEQUENCE</scope>
    <source>
        <strain evidence="10">12Hb</strain>
    </source>
</reference>
<keyword evidence="7" id="KW-0539">Nucleus</keyword>
<keyword evidence="6" id="KW-0238">DNA-binding</keyword>
<feature type="domain" description="C2H2-type" evidence="9">
    <location>
        <begin position="670"/>
        <end position="697"/>
    </location>
</feature>
<dbReference type="InterPro" id="IPR009003">
    <property type="entry name" value="Peptidase_S1_PA"/>
</dbReference>
<dbReference type="PROSITE" id="PS00028">
    <property type="entry name" value="ZINC_FINGER_C2H2_1"/>
    <property type="match status" value="11"/>
</dbReference>